<protein>
    <submittedName>
        <fullName evidence="1">Uncharacterized protein</fullName>
    </submittedName>
</protein>
<proteinExistence type="predicted"/>
<evidence type="ECO:0000313" key="1">
    <source>
        <dbReference type="EMBL" id="KRX39048.1"/>
    </source>
</evidence>
<dbReference type="EMBL" id="JYDJ01000245">
    <property type="protein sequence ID" value="KRX39048.1"/>
    <property type="molecule type" value="Genomic_DNA"/>
</dbReference>
<reference evidence="1 2" key="1">
    <citation type="submission" date="2015-01" db="EMBL/GenBank/DDBJ databases">
        <title>Evolution of Trichinella species and genotypes.</title>
        <authorList>
            <person name="Korhonen P.K."/>
            <person name="Edoardo P."/>
            <person name="Giuseppe L.R."/>
            <person name="Gasser R.B."/>
        </authorList>
    </citation>
    <scope>NUCLEOTIDE SEQUENCE [LARGE SCALE GENOMIC DNA]</scope>
    <source>
        <strain evidence="1">ISS417</strain>
    </source>
</reference>
<sequence length="122" mass="14154">MQAGTCPELHFQHCQQGFEGEAEGTEPINFAVAFRKINYFSENRNPVVNLRGNMQAQITSLDSKSSRSLLELICNPKPDLRMHNMWRSIVRPVIFVKGRGERNEVTKLKVLMERFKFMIEIQ</sequence>
<dbReference type="Proteomes" id="UP000055048">
    <property type="component" value="Unassembled WGS sequence"/>
</dbReference>
<organism evidence="1 2">
    <name type="scientific">Trichinella murrelli</name>
    <dbReference type="NCBI Taxonomy" id="144512"/>
    <lineage>
        <taxon>Eukaryota</taxon>
        <taxon>Metazoa</taxon>
        <taxon>Ecdysozoa</taxon>
        <taxon>Nematoda</taxon>
        <taxon>Enoplea</taxon>
        <taxon>Dorylaimia</taxon>
        <taxon>Trichinellida</taxon>
        <taxon>Trichinellidae</taxon>
        <taxon>Trichinella</taxon>
    </lineage>
</organism>
<accession>A0A0V0TJ36</accession>
<dbReference type="AlphaFoldDB" id="A0A0V0TJ36"/>
<evidence type="ECO:0000313" key="2">
    <source>
        <dbReference type="Proteomes" id="UP000055048"/>
    </source>
</evidence>
<comment type="caution">
    <text evidence="1">The sequence shown here is derived from an EMBL/GenBank/DDBJ whole genome shotgun (WGS) entry which is preliminary data.</text>
</comment>
<name>A0A0V0TJ36_9BILA</name>
<keyword evidence="2" id="KW-1185">Reference proteome</keyword>
<gene>
    <name evidence="1" type="ORF">T05_2732</name>
</gene>